<dbReference type="Proteomes" id="UP001217178">
    <property type="component" value="Unassembled WGS sequence"/>
</dbReference>
<sequence length="83" mass="9867">EQERVNDQARLDDNTYAWIWEGAYLENSDKQVLANKYQIEEFSDDLWQKADRLLFGGDFGFAKDPSTLLRMFILDNCLYIEHE</sequence>
<name>A0ABT5LQ63_9GAMM</name>
<comment type="caution">
    <text evidence="1">The sequence shown here is derived from an EMBL/GenBank/DDBJ whole genome shotgun (WGS) entry which is preliminary data.</text>
</comment>
<organism evidence="1 2">
    <name type="scientific">Xenorhabdus yunnanensis</name>
    <dbReference type="NCBI Taxonomy" id="3025878"/>
    <lineage>
        <taxon>Bacteria</taxon>
        <taxon>Pseudomonadati</taxon>
        <taxon>Pseudomonadota</taxon>
        <taxon>Gammaproteobacteria</taxon>
        <taxon>Enterobacterales</taxon>
        <taxon>Morganellaceae</taxon>
        <taxon>Xenorhabdus</taxon>
    </lineage>
</organism>
<evidence type="ECO:0000313" key="1">
    <source>
        <dbReference type="EMBL" id="MDC9591944.1"/>
    </source>
</evidence>
<reference evidence="1 2" key="1">
    <citation type="submission" date="2023-02" db="EMBL/GenBank/DDBJ databases">
        <title>Entomopathogenic bacteria.</title>
        <authorList>
            <person name="Machado R.A."/>
        </authorList>
    </citation>
    <scope>NUCLEOTIDE SEQUENCE [LARGE SCALE GENOMIC DNA]</scope>
    <source>
        <strain evidence="1 2">XENO-10</strain>
    </source>
</reference>
<feature type="non-terminal residue" evidence="1">
    <location>
        <position position="83"/>
    </location>
</feature>
<proteinExistence type="predicted"/>
<dbReference type="EMBL" id="JAQRFI010000317">
    <property type="protein sequence ID" value="MDC9591944.1"/>
    <property type="molecule type" value="Genomic_DNA"/>
</dbReference>
<keyword evidence="2" id="KW-1185">Reference proteome</keyword>
<accession>A0ABT5LQ63</accession>
<evidence type="ECO:0000313" key="2">
    <source>
        <dbReference type="Proteomes" id="UP001217178"/>
    </source>
</evidence>
<gene>
    <name evidence="1" type="ORF">PSI23_22415</name>
</gene>
<feature type="non-terminal residue" evidence="1">
    <location>
        <position position="1"/>
    </location>
</feature>
<protein>
    <submittedName>
        <fullName evidence="1">PBSX family phage terminase large subunit</fullName>
    </submittedName>
</protein>